<dbReference type="SUPFAM" id="SSF82171">
    <property type="entry name" value="DPP6 N-terminal domain-like"/>
    <property type="match status" value="1"/>
</dbReference>
<organism evidence="4 5">
    <name type="scientific">Marinicauda salina</name>
    <dbReference type="NCBI Taxonomy" id="2135793"/>
    <lineage>
        <taxon>Bacteria</taxon>
        <taxon>Pseudomonadati</taxon>
        <taxon>Pseudomonadota</taxon>
        <taxon>Alphaproteobacteria</taxon>
        <taxon>Maricaulales</taxon>
        <taxon>Maricaulaceae</taxon>
        <taxon>Marinicauda</taxon>
    </lineage>
</organism>
<keyword evidence="5" id="KW-1185">Reference proteome</keyword>
<dbReference type="GO" id="GO:0004252">
    <property type="term" value="F:serine-type endopeptidase activity"/>
    <property type="evidence" value="ECO:0007669"/>
    <property type="project" value="TreeGrafter"/>
</dbReference>
<evidence type="ECO:0000313" key="4">
    <source>
        <dbReference type="EMBL" id="PWE18848.1"/>
    </source>
</evidence>
<keyword evidence="1" id="KW-0378">Hydrolase</keyword>
<evidence type="ECO:0000256" key="2">
    <source>
        <dbReference type="SAM" id="SignalP"/>
    </source>
</evidence>
<dbReference type="SUPFAM" id="SSF53474">
    <property type="entry name" value="alpha/beta-Hydrolases"/>
    <property type="match status" value="1"/>
</dbReference>
<keyword evidence="2" id="KW-0732">Signal</keyword>
<name>A0A2U2BXV2_9PROT</name>
<dbReference type="InterPro" id="IPR029058">
    <property type="entry name" value="AB_hydrolase_fold"/>
</dbReference>
<dbReference type="Gene3D" id="3.40.50.1820">
    <property type="entry name" value="alpha/beta hydrolase"/>
    <property type="match status" value="1"/>
</dbReference>
<dbReference type="InterPro" id="IPR001375">
    <property type="entry name" value="Peptidase_S9_cat"/>
</dbReference>
<dbReference type="PANTHER" id="PTHR42776">
    <property type="entry name" value="SERINE PEPTIDASE S9 FAMILY MEMBER"/>
    <property type="match status" value="1"/>
</dbReference>
<protein>
    <recommendedName>
        <fullName evidence="3">Peptidase S9 prolyl oligopeptidase catalytic domain-containing protein</fullName>
    </recommendedName>
</protein>
<feature type="chain" id="PRO_5015452895" description="Peptidase S9 prolyl oligopeptidase catalytic domain-containing protein" evidence="2">
    <location>
        <begin position="41"/>
        <end position="670"/>
    </location>
</feature>
<sequence>MVARVSPVCFPLREFDRGGIMKRTLISLAAAAVMSAPAFAQQYADFAAIEVGWQLDLSQDGRYVSLGCGAGNERSLCIYDLVGGGDPQIMTPPDDARITGAEWASDRYLLIYLDTVTELNTTSGLHDVLVSRIASYDIEESDAALMMTGRNVTSALDNVSSLDLDDPEHILMQVSVRTSGGNRNSSITREEIATNVYRVRLEDGRDRRIERLRGETFRRMFDADGEPIADIRLDERRREFAIARVDEREPVYLGEHTGELPSVHHSGESDSVLVQFYEGERRGLNRLDLQTGEFTPAVEESLQGLIVDPVTDPWSQAFVGAGVFTPEGLPEEIYTDEELASLREALAGALGADLLNLISWSADRSMIAFETREPGRPAAYYVFDRNAGQVNPLGTEAPRLEGRRLGDQIAFSYEASDGLEIPAYVTLPPGATEADGPFPLVVMPHGGPQSRDDATFDWWAQAYASLGYAVLQANFRGSSGYGRDFIEAGFGEFGGKMVQDNIDGARHLVDAGIAREGGYCTAGASYGGYAALMMGILDPENVECVIATAPVIDAMSVLAEANAAGSEIRLDYWENYIGSLHVGRDEAAEVSAETRAHEIEAPVLLVHGDEDLTVPVTQSERMAEALETVGGEVELIVLEGEDHYLGKASSRLTILEESRALLERALPVLE</sequence>
<evidence type="ECO:0000256" key="1">
    <source>
        <dbReference type="ARBA" id="ARBA00022801"/>
    </source>
</evidence>
<evidence type="ECO:0000259" key="3">
    <source>
        <dbReference type="Pfam" id="PF00326"/>
    </source>
</evidence>
<dbReference type="PANTHER" id="PTHR42776:SF27">
    <property type="entry name" value="DIPEPTIDYL PEPTIDASE FAMILY MEMBER 6"/>
    <property type="match status" value="1"/>
</dbReference>
<gene>
    <name evidence="4" type="ORF">DDZ18_04465</name>
</gene>
<comment type="caution">
    <text evidence="4">The sequence shown here is derived from an EMBL/GenBank/DDBJ whole genome shotgun (WGS) entry which is preliminary data.</text>
</comment>
<accession>A0A2U2BXV2</accession>
<dbReference type="GO" id="GO:0006508">
    <property type="term" value="P:proteolysis"/>
    <property type="evidence" value="ECO:0007669"/>
    <property type="project" value="InterPro"/>
</dbReference>
<reference evidence="5" key="1">
    <citation type="submission" date="2018-05" db="EMBL/GenBank/DDBJ databases">
        <authorList>
            <person name="Liu B.-T."/>
        </authorList>
    </citation>
    <scope>NUCLEOTIDE SEQUENCE [LARGE SCALE GENOMIC DNA]</scope>
    <source>
        <strain evidence="5">WD6-1</strain>
    </source>
</reference>
<dbReference type="Proteomes" id="UP000245168">
    <property type="component" value="Unassembled WGS sequence"/>
</dbReference>
<proteinExistence type="predicted"/>
<dbReference type="Pfam" id="PF00326">
    <property type="entry name" value="Peptidase_S9"/>
    <property type="match status" value="1"/>
</dbReference>
<dbReference type="AlphaFoldDB" id="A0A2U2BXV2"/>
<evidence type="ECO:0000313" key="5">
    <source>
        <dbReference type="Proteomes" id="UP000245168"/>
    </source>
</evidence>
<feature type="signal peptide" evidence="2">
    <location>
        <begin position="1"/>
        <end position="40"/>
    </location>
</feature>
<feature type="domain" description="Peptidase S9 prolyl oligopeptidase catalytic" evidence="3">
    <location>
        <begin position="455"/>
        <end position="662"/>
    </location>
</feature>
<dbReference type="EMBL" id="QEXV01000001">
    <property type="protein sequence ID" value="PWE18848.1"/>
    <property type="molecule type" value="Genomic_DNA"/>
</dbReference>